<keyword evidence="2" id="KW-1185">Reference proteome</keyword>
<dbReference type="RefSeq" id="YP_010359461.1">
    <property type="nucleotide sequence ID" value="NC_062773.1"/>
</dbReference>
<sequence length="1473" mass="166992">MADKCSIYAHCTNSKGEVVESRLFKDLLHYTSNNRELAKEYYGIGINPKFLEKVQGSAKFDENGEITFQSLRSLAKLNVDKDTLINTLNKDINSGIYDYEEAVNRLQSFNRNSQFNNEFMATITSTKDGRYNLSVVEKNPSNELALNQEISNRTLQDRIKYYLNKAGVSIEFIENDEKVNGRYSTKNAKKTADGLYQLIQVANGKNVTGVLAEEAGHFAIGALGNSPLVERLMRLLTPEVQKQIVGDEYDSKYLGESSRREIAGTLVGQAIAGNIDDRAPWQSLVKRIVNTAKRIFHSIKGDSIANAALEAERIADMIAKGFMSPNFTGSVEEAIKTKETLYNAPTSFNVKVFKQAVNRLKLQASEMKSISNTLFDKFNNIVGQVESGRNLNVPSSFADSIALEGITEAISLMSDLMVAEMPDTLASIDFDNVTDFNSNMPANAKALRVVRAFARNALALIDLINSSTSNISGANRLLGDTRNVIITDSLGNKVSYNLLDITDKLNKLLTGRNGLINELKNKESQFFLKFLEGANYGNKYITRAARVIFNWKGRGNNKLIEYRDSEDIPISDLMNDLESDISLFERFLASMSNNSDVIGQLADKTVKLANKWADDMTIQAQDQLRVLQSRLKDIKLSNTDIFVERSNRDGTITGNIISAYCWGDYENDWLDFKKQSIEEFNQKYPNLDGKSDFEKALLWDNFFKPKAKIWHKGDATHIAHSQWDNQQQMYIPSSDYESEQYKRDIQPYPERVKWLNEYMQLKADLDSRLPEGSMPLHRMPQFKGTFSNKIRNRRLFENSSKATIHTVMTEMRDTFCEDSEDTDFGSQQTYNTIDEDMFHNQLAFEREKINRVPLYGVNKLKDPSELSTDLFYSTFAYAGMANSYAAMSQVVDTLEVGKEVLNRRTVEGINSEESRLKDKSRAYNRYLKFLDKQVYGIGVPKLKIGNKLVLNKLFGFLTGFASKYFLGGNIAGGMVNAGTGSIEIFKEAFSGEYFDVKDWAKAHKSYYGSFMQNWWGYGKEFKEDKVSLMIRHFNMLGENRGNQRAWHTRDSRILNMFGESLFLPYKVGEHYMSSMSYLALANKIKLYDSNGNRISLFNAYKVVDVEDESGNADPKYGKTLKLEGTFFKSKEGIKEYNLIQSIIGQIDNVLSNPSPFGSVLNLSQEELDYINSKGYNLADMADVKTKLLEDSYKLTWTIDDESAFMDKAREINNRLHGIYNNQDKVAFQQDMFGNMLLAMRGYALGMLERRYGASKYNTILGGETEGSMRSLAKVIASTFTDRGGFGLTMRAILLPVSKKTKQAMLNAGFSANQYYNMRRNMGDAMFILALTLLKILTAKGGGDDDDKESEEEVDTTTGIVYYFVARLLREQSAMNTAWGMVDESQNLMSMIPVGVSGLIDISNLAYQFGGSLVADEDNSEFYYQSKKEGVYEKGDSKWEAKFWRMFPYLRSNYVWEHPYEAAKSYEYGRKVRN</sequence>
<evidence type="ECO:0000313" key="1">
    <source>
        <dbReference type="EMBL" id="QWM89889.1"/>
    </source>
</evidence>
<dbReference type="KEGG" id="vg:75691725"/>
<dbReference type="GeneID" id="75691725"/>
<protein>
    <submittedName>
        <fullName evidence="1">Uncharacterized protein</fullName>
    </submittedName>
</protein>
<dbReference type="EMBL" id="MZ130483">
    <property type="protein sequence ID" value="QWM89889.1"/>
    <property type="molecule type" value="Genomic_DNA"/>
</dbReference>
<evidence type="ECO:0000313" key="2">
    <source>
        <dbReference type="Proteomes" id="UP000827552"/>
    </source>
</evidence>
<accession>A0AAE7V2M7</accession>
<name>A0AAE7V2M7_9CAUD</name>
<dbReference type="Proteomes" id="UP000827552">
    <property type="component" value="Segment"/>
</dbReference>
<reference evidence="1 2" key="1">
    <citation type="submission" date="2021-04" db="EMBL/GenBank/DDBJ databases">
        <authorList>
            <person name="Shkoporov A.N."/>
            <person name="Stockdale S.R."/>
            <person name="Guerin E."/>
            <person name="Ross R.P."/>
            <person name="Hill C."/>
        </authorList>
    </citation>
    <scope>NUCLEOTIDE SEQUENCE [LARGE SCALE GENOMIC DNA]</scope>
    <source>
        <strain evidence="2">cr44_1</strain>
    </source>
</reference>
<proteinExistence type="predicted"/>
<organism evidence="1 2">
    <name type="scientific">uncultured phage cr44_1</name>
    <dbReference type="NCBI Taxonomy" id="2986405"/>
    <lineage>
        <taxon>Viruses</taxon>
        <taxon>Duplodnaviria</taxon>
        <taxon>Heunggongvirae</taxon>
        <taxon>Uroviricota</taxon>
        <taxon>Caudoviricetes</taxon>
        <taxon>Crassvirales</taxon>
        <taxon>Steigviridae</taxon>
        <taxon>Asinivirinae</taxon>
        <taxon>Kahnovirus</taxon>
        <taxon>Kahnovirus copri</taxon>
    </lineage>
</organism>
<gene>
    <name evidence="1" type="primary">gp_20433</name>
</gene>